<reference evidence="1" key="1">
    <citation type="journal article" date="2014" name="Int. J. Syst. Evol. Microbiol.">
        <title>Complete genome sequence of Corynebacterium casei LMG S-19264T (=DSM 44701T), isolated from a smear-ripened cheese.</title>
        <authorList>
            <consortium name="US DOE Joint Genome Institute (JGI-PGF)"/>
            <person name="Walter F."/>
            <person name="Albersmeier A."/>
            <person name="Kalinowski J."/>
            <person name="Ruckert C."/>
        </authorList>
    </citation>
    <scope>NUCLEOTIDE SEQUENCE</scope>
    <source>
        <strain evidence="1">CGMCC 1.15958</strain>
    </source>
</reference>
<sequence length="142" mass="15734">MSAEIGGISPFLSANFEFVPYKAKNSFGVIRAGVGFKSNSTSQAVSVPFSLTYNFLLNKKKDCDAAPQKVFKERFLETGLGLSYVSSLGQRPVLYLAPIVGLRKQFIKWGKSDVFFYKIHLTPIYAEQHFRFGAGLSLGHSL</sequence>
<gene>
    <name evidence="1" type="ORF">GCM10011514_39280</name>
</gene>
<protein>
    <submittedName>
        <fullName evidence="1">Uncharacterized protein</fullName>
    </submittedName>
</protein>
<reference evidence="1" key="2">
    <citation type="submission" date="2020-09" db="EMBL/GenBank/DDBJ databases">
        <authorList>
            <person name="Sun Q."/>
            <person name="Zhou Y."/>
        </authorList>
    </citation>
    <scope>NUCLEOTIDE SEQUENCE</scope>
    <source>
        <strain evidence="1">CGMCC 1.15958</strain>
    </source>
</reference>
<dbReference type="EMBL" id="BMKK01000009">
    <property type="protein sequence ID" value="GGD71354.1"/>
    <property type="molecule type" value="Genomic_DNA"/>
</dbReference>
<organism evidence="1 2">
    <name type="scientific">Emticicia aquatilis</name>
    <dbReference type="NCBI Taxonomy" id="1537369"/>
    <lineage>
        <taxon>Bacteria</taxon>
        <taxon>Pseudomonadati</taxon>
        <taxon>Bacteroidota</taxon>
        <taxon>Cytophagia</taxon>
        <taxon>Cytophagales</taxon>
        <taxon>Leadbetterellaceae</taxon>
        <taxon>Emticicia</taxon>
    </lineage>
</organism>
<evidence type="ECO:0000313" key="1">
    <source>
        <dbReference type="EMBL" id="GGD71354.1"/>
    </source>
</evidence>
<keyword evidence="2" id="KW-1185">Reference proteome</keyword>
<accession>A0A916Z347</accession>
<dbReference type="Proteomes" id="UP000609064">
    <property type="component" value="Unassembled WGS sequence"/>
</dbReference>
<evidence type="ECO:0000313" key="2">
    <source>
        <dbReference type="Proteomes" id="UP000609064"/>
    </source>
</evidence>
<proteinExistence type="predicted"/>
<dbReference type="AlphaFoldDB" id="A0A916Z347"/>
<comment type="caution">
    <text evidence="1">The sequence shown here is derived from an EMBL/GenBank/DDBJ whole genome shotgun (WGS) entry which is preliminary data.</text>
</comment>
<name>A0A916Z347_9BACT</name>